<evidence type="ECO:0000313" key="2">
    <source>
        <dbReference type="Proteomes" id="UP000681720"/>
    </source>
</evidence>
<name>A0A8S3HFU9_9BILA</name>
<comment type="caution">
    <text evidence="1">The sequence shown here is derived from an EMBL/GenBank/DDBJ whole genome shotgun (WGS) entry which is preliminary data.</text>
</comment>
<dbReference type="SUPFAM" id="SSF53300">
    <property type="entry name" value="vWA-like"/>
    <property type="match status" value="1"/>
</dbReference>
<dbReference type="InterPro" id="IPR036465">
    <property type="entry name" value="vWFA_dom_sf"/>
</dbReference>
<evidence type="ECO:0008006" key="3">
    <source>
        <dbReference type="Google" id="ProtNLM"/>
    </source>
</evidence>
<dbReference type="AlphaFoldDB" id="A0A8S3HFU9"/>
<proteinExistence type="predicted"/>
<accession>A0A8S3HFU9</accession>
<gene>
    <name evidence="1" type="ORF">GIL414_LOCUS69569</name>
</gene>
<dbReference type="Proteomes" id="UP000681720">
    <property type="component" value="Unassembled WGS sequence"/>
</dbReference>
<evidence type="ECO:0000313" key="1">
    <source>
        <dbReference type="EMBL" id="CAF5181807.1"/>
    </source>
</evidence>
<sequence>MDDFNSAPTVTHTNLNVAEFGQIKSALRGVIDGLASGSVQIAILFYGSTTTVDIVHAPTNETESVGRIKTKIEQKQFRPNNMPNPSTFNMALTEVERICNKSCHHIFIPRVTLLLTSAKGQHHPK</sequence>
<reference evidence="1" key="1">
    <citation type="submission" date="2021-02" db="EMBL/GenBank/DDBJ databases">
        <authorList>
            <person name="Nowell W R."/>
        </authorList>
    </citation>
    <scope>NUCLEOTIDE SEQUENCE</scope>
</reference>
<protein>
    <recommendedName>
        <fullName evidence="3">VWFA domain-containing protein</fullName>
    </recommendedName>
</protein>
<organism evidence="1 2">
    <name type="scientific">Rotaria magnacalcarata</name>
    <dbReference type="NCBI Taxonomy" id="392030"/>
    <lineage>
        <taxon>Eukaryota</taxon>
        <taxon>Metazoa</taxon>
        <taxon>Spiralia</taxon>
        <taxon>Gnathifera</taxon>
        <taxon>Rotifera</taxon>
        <taxon>Eurotatoria</taxon>
        <taxon>Bdelloidea</taxon>
        <taxon>Philodinida</taxon>
        <taxon>Philodinidae</taxon>
        <taxon>Rotaria</taxon>
    </lineage>
</organism>
<dbReference type="EMBL" id="CAJOBJ010330410">
    <property type="protein sequence ID" value="CAF5181807.1"/>
    <property type="molecule type" value="Genomic_DNA"/>
</dbReference>